<proteinExistence type="predicted"/>
<name>A0A3S5DMW5_SALET</name>
<dbReference type="Gene3D" id="3.20.20.80">
    <property type="entry name" value="Glycosidases"/>
    <property type="match status" value="1"/>
</dbReference>
<sequence>MFGSNNSPVPLMAKSVEDTLFFRQNMGLALNEVGAEPVTHHFSIERFHHEMKTRQARQPDALSGTSTHDTKRGEDARARLYTLTEAPEQWSECLARWRQMNQTHVKFLNDGTAPKIGGYVDAISGADRRLAPDATTAGRNRFKRTENTL</sequence>
<dbReference type="EMBL" id="LR134190">
    <property type="protein sequence ID" value="VEB59504.1"/>
    <property type="molecule type" value="Genomic_DNA"/>
</dbReference>
<accession>A0A3S5DMW5</accession>
<protein>
    <submittedName>
        <fullName evidence="2">Hydrolase</fullName>
        <ecNumber evidence="2">5.4.99.15</ecNumber>
    </submittedName>
</protein>
<dbReference type="EC" id="5.4.99.15" evidence="2"/>
<dbReference type="Gene3D" id="1.10.150.200">
    <property type="entry name" value="Maltooligosyl trehalose synthase, domain 3"/>
    <property type="match status" value="1"/>
</dbReference>
<dbReference type="Gene3D" id="1.10.10.470">
    <property type="entry name" value="Maltooligosyl trehalose synthase, domain 4"/>
    <property type="match status" value="1"/>
</dbReference>
<reference evidence="2 3" key="1">
    <citation type="submission" date="2018-12" db="EMBL/GenBank/DDBJ databases">
        <authorList>
            <consortium name="Pathogen Informatics"/>
        </authorList>
    </citation>
    <scope>NUCLEOTIDE SEQUENCE [LARGE SCALE GENOMIC DNA]</scope>
    <source>
        <strain evidence="2 3">NCTC6754</strain>
    </source>
</reference>
<dbReference type="InterPro" id="IPR013797">
    <property type="entry name" value="Maltooligo_trehalose_synth_4"/>
</dbReference>
<dbReference type="InterPro" id="IPR017853">
    <property type="entry name" value="GH"/>
</dbReference>
<dbReference type="Proteomes" id="UP000269208">
    <property type="component" value="Chromosome"/>
</dbReference>
<evidence type="ECO:0000313" key="3">
    <source>
        <dbReference type="Proteomes" id="UP000269208"/>
    </source>
</evidence>
<keyword evidence="2" id="KW-0378">Hydrolase</keyword>
<dbReference type="GO" id="GO:0047470">
    <property type="term" value="F:(1,4)-alpha-D-glucan 1-alpha-D-glucosylmutase activity"/>
    <property type="evidence" value="ECO:0007669"/>
    <property type="project" value="UniProtKB-EC"/>
</dbReference>
<dbReference type="SUPFAM" id="SSF51445">
    <property type="entry name" value="(Trans)glycosidases"/>
    <property type="match status" value="1"/>
</dbReference>
<organism evidence="2 3">
    <name type="scientific">Salmonella enterica I</name>
    <dbReference type="NCBI Taxonomy" id="59201"/>
    <lineage>
        <taxon>Bacteria</taxon>
        <taxon>Pseudomonadati</taxon>
        <taxon>Pseudomonadota</taxon>
        <taxon>Gammaproteobacteria</taxon>
        <taxon>Enterobacterales</taxon>
        <taxon>Enterobacteriaceae</taxon>
        <taxon>Salmonella</taxon>
    </lineage>
</organism>
<evidence type="ECO:0000256" key="1">
    <source>
        <dbReference type="SAM" id="MobiDB-lite"/>
    </source>
</evidence>
<gene>
    <name evidence="2" type="primary">treY_2</name>
    <name evidence="2" type="ORF">NCTC6754_05955</name>
</gene>
<dbReference type="AlphaFoldDB" id="A0A3S5DMW5"/>
<evidence type="ECO:0000313" key="2">
    <source>
        <dbReference type="EMBL" id="VEB59504.1"/>
    </source>
</evidence>
<keyword evidence="2" id="KW-0413">Isomerase</keyword>
<feature type="region of interest" description="Disordered" evidence="1">
    <location>
        <begin position="51"/>
        <end position="74"/>
    </location>
</feature>
<dbReference type="GO" id="GO:0016787">
    <property type="term" value="F:hydrolase activity"/>
    <property type="evidence" value="ECO:0007669"/>
    <property type="project" value="UniProtKB-KW"/>
</dbReference>